<evidence type="ECO:0000256" key="1">
    <source>
        <dbReference type="SAM" id="MobiDB-lite"/>
    </source>
</evidence>
<dbReference type="InterPro" id="IPR051200">
    <property type="entry name" value="Host-pathogen_enzymatic-act"/>
</dbReference>
<dbReference type="SUPFAM" id="SSF51004">
    <property type="entry name" value="C-terminal (heme d1) domain of cytochrome cd1-nitrite reductase"/>
    <property type="match status" value="1"/>
</dbReference>
<dbReference type="InterPro" id="IPR013783">
    <property type="entry name" value="Ig-like_fold"/>
</dbReference>
<evidence type="ECO:0000313" key="5">
    <source>
        <dbReference type="Proteomes" id="UP001500556"/>
    </source>
</evidence>
<feature type="compositionally biased region" description="Low complexity" evidence="1">
    <location>
        <begin position="521"/>
        <end position="533"/>
    </location>
</feature>
<feature type="domain" description="Bacterial Ig-like" evidence="3">
    <location>
        <begin position="420"/>
        <end position="510"/>
    </location>
</feature>
<accession>A0ABP8XRH5</accession>
<evidence type="ECO:0000313" key="4">
    <source>
        <dbReference type="EMBL" id="GAA4712969.1"/>
    </source>
</evidence>
<dbReference type="InterPro" id="IPR015943">
    <property type="entry name" value="WD40/YVTN_repeat-like_dom_sf"/>
</dbReference>
<organism evidence="4 5">
    <name type="scientific">Pedococcus ginsenosidimutans</name>
    <dbReference type="NCBI Taxonomy" id="490570"/>
    <lineage>
        <taxon>Bacteria</taxon>
        <taxon>Bacillati</taxon>
        <taxon>Actinomycetota</taxon>
        <taxon>Actinomycetes</taxon>
        <taxon>Micrococcales</taxon>
        <taxon>Intrasporangiaceae</taxon>
        <taxon>Pedococcus</taxon>
    </lineage>
</organism>
<name>A0ABP8XRH5_9MICO</name>
<keyword evidence="2" id="KW-0732">Signal</keyword>
<evidence type="ECO:0000259" key="3">
    <source>
        <dbReference type="Pfam" id="PF16640"/>
    </source>
</evidence>
<sequence length="588" mass="57322">MAALLGLSVVGVETATAPSALAAGATPTYAVTDTVPVGSGPGPIAVNPGTGRVYVGNQADRTVSVLTTPDDTVAATVPVGGAPFSAAVNRTTGKAYVTTGTGGSGDHQGDLVELDASGSVRDSRSLQQDGDGPHFGVAVNAVTDSVYVTHFYGNSVTEYSGATIAPTSPTFWAGPIVTAVAVDEQTGRLYVANLDSFSITVVDGSTHQGLATIPLAGRPAGIAVDASHHTAYVPTTADTLAVVDTRTDAVVDSVPVGRAPSGAAVDPGAGVVYVSNSQDGTVSVIDVTTHTVTATVPVGTAPSGVAVNPGTHTAYVTNNGSNTVSVIRTLAAAPAVTNVPGDAVAGGAFTATVATTGDGTRSVSSSTPQVCTTDGLEVALVGVGTCTLTAAVGAGTEYGAATGSPQSFEVSKAATTTTVTAPGTASAGDRVTITAHVAPAPAGSLAPTGTVDFYLDGSSTAFATKALGADGTASITTRTLPAGSDDIVAVYSGDSSFTASTSKASTVTVSPAPTPTPTPSPTTTTAPAAAPVPTIEPTRTATTQAPAGELARTGSDPVPLALAGFALLGAGAGAIALSRRRPQGQHSL</sequence>
<dbReference type="InterPro" id="IPR011048">
    <property type="entry name" value="Haem_d1_sf"/>
</dbReference>
<dbReference type="EMBL" id="BAABLO010000001">
    <property type="protein sequence ID" value="GAA4712969.1"/>
    <property type="molecule type" value="Genomic_DNA"/>
</dbReference>
<dbReference type="Gene3D" id="2.130.10.10">
    <property type="entry name" value="YVTN repeat-like/Quinoprotein amine dehydrogenase"/>
    <property type="match status" value="3"/>
</dbReference>
<evidence type="ECO:0000256" key="2">
    <source>
        <dbReference type="SAM" id="SignalP"/>
    </source>
</evidence>
<dbReference type="RefSeq" id="WP_345501129.1">
    <property type="nucleotide sequence ID" value="NZ_BAABLO010000001.1"/>
</dbReference>
<feature type="region of interest" description="Disordered" evidence="1">
    <location>
        <begin position="497"/>
        <end position="535"/>
    </location>
</feature>
<dbReference type="InterPro" id="IPR011964">
    <property type="entry name" value="YVTN_b-propeller_repeat"/>
</dbReference>
<dbReference type="Proteomes" id="UP001500556">
    <property type="component" value="Unassembled WGS sequence"/>
</dbReference>
<dbReference type="Pfam" id="PF16640">
    <property type="entry name" value="Big_3_5"/>
    <property type="match status" value="1"/>
</dbReference>
<feature type="compositionally biased region" description="Low complexity" evidence="1">
    <location>
        <begin position="497"/>
        <end position="511"/>
    </location>
</feature>
<gene>
    <name evidence="4" type="ORF">GCM10025782_06400</name>
</gene>
<dbReference type="PANTHER" id="PTHR47197">
    <property type="entry name" value="PROTEIN NIRF"/>
    <property type="match status" value="1"/>
</dbReference>
<proteinExistence type="predicted"/>
<dbReference type="NCBIfam" id="TIGR02276">
    <property type="entry name" value="beta_rpt_yvtn"/>
    <property type="match status" value="3"/>
</dbReference>
<dbReference type="InterPro" id="IPR032109">
    <property type="entry name" value="Big_3_5"/>
</dbReference>
<reference evidence="5" key="1">
    <citation type="journal article" date="2019" name="Int. J. Syst. Evol. Microbiol.">
        <title>The Global Catalogue of Microorganisms (GCM) 10K type strain sequencing project: providing services to taxonomists for standard genome sequencing and annotation.</title>
        <authorList>
            <consortium name="The Broad Institute Genomics Platform"/>
            <consortium name="The Broad Institute Genome Sequencing Center for Infectious Disease"/>
            <person name="Wu L."/>
            <person name="Ma J."/>
        </authorList>
    </citation>
    <scope>NUCLEOTIDE SEQUENCE [LARGE SCALE GENOMIC DNA]</scope>
    <source>
        <strain evidence="5">JCM 18961</strain>
    </source>
</reference>
<feature type="chain" id="PRO_5045157094" description="Bacterial Ig-like domain-containing protein" evidence="2">
    <location>
        <begin position="23"/>
        <end position="588"/>
    </location>
</feature>
<dbReference type="PANTHER" id="PTHR47197:SF3">
    <property type="entry name" value="DIHYDRO-HEME D1 DEHYDROGENASE"/>
    <property type="match status" value="1"/>
</dbReference>
<dbReference type="Gene3D" id="2.60.40.10">
    <property type="entry name" value="Immunoglobulins"/>
    <property type="match status" value="1"/>
</dbReference>
<comment type="caution">
    <text evidence="4">The sequence shown here is derived from an EMBL/GenBank/DDBJ whole genome shotgun (WGS) entry which is preliminary data.</text>
</comment>
<keyword evidence="5" id="KW-1185">Reference proteome</keyword>
<feature type="signal peptide" evidence="2">
    <location>
        <begin position="1"/>
        <end position="22"/>
    </location>
</feature>
<protein>
    <recommendedName>
        <fullName evidence="3">Bacterial Ig-like domain-containing protein</fullName>
    </recommendedName>
</protein>